<accession>A0ABP0KYA4</accession>
<protein>
    <submittedName>
        <fullName evidence="2">Uncharacterized protein</fullName>
    </submittedName>
</protein>
<dbReference type="Proteomes" id="UP001642464">
    <property type="component" value="Unassembled WGS sequence"/>
</dbReference>
<dbReference type="EMBL" id="CAXAMM010013570">
    <property type="protein sequence ID" value="CAK9031703.1"/>
    <property type="molecule type" value="Genomic_DNA"/>
</dbReference>
<feature type="region of interest" description="Disordered" evidence="1">
    <location>
        <begin position="529"/>
        <end position="569"/>
    </location>
</feature>
<keyword evidence="3" id="KW-1185">Reference proteome</keyword>
<reference evidence="2 3" key="1">
    <citation type="submission" date="2024-02" db="EMBL/GenBank/DDBJ databases">
        <authorList>
            <person name="Chen Y."/>
            <person name="Shah S."/>
            <person name="Dougan E. K."/>
            <person name="Thang M."/>
            <person name="Chan C."/>
        </authorList>
    </citation>
    <scope>NUCLEOTIDE SEQUENCE [LARGE SCALE GENOMIC DNA]</scope>
</reference>
<proteinExistence type="predicted"/>
<organism evidence="2 3">
    <name type="scientific">Durusdinium trenchii</name>
    <dbReference type="NCBI Taxonomy" id="1381693"/>
    <lineage>
        <taxon>Eukaryota</taxon>
        <taxon>Sar</taxon>
        <taxon>Alveolata</taxon>
        <taxon>Dinophyceae</taxon>
        <taxon>Suessiales</taxon>
        <taxon>Symbiodiniaceae</taxon>
        <taxon>Durusdinium</taxon>
    </lineage>
</organism>
<evidence type="ECO:0000313" key="3">
    <source>
        <dbReference type="Proteomes" id="UP001642464"/>
    </source>
</evidence>
<sequence>MAETDGGLLAADWESCTKIRNRFRKEFSWLQWPVVPEVATAGGEEEKDRHPICTKSLELNVEAIDLMLDFYHGGFIDIHQLQKEVRELYRLVKYEPKNAKTESYVDDARVRQLFAKIKTMRKECVEFSMDWQTFDSHAPVTGDDDAYEESGGAGSERAIAPKAAASCPAPTEPVTHDPKPVEAAPPATLTRAVTPDLSSAAASPMGSPDSTMKALECQLAGMSLNDEMTPEQRAELLGLLDQIENWSVKPAQKSPASIPKLSPPTALPALPAPSKSHAVDPSQLETQPLEHYNDTQLYQVVDDKPTLATPSPLTKEPAEVTPVKATLAKKEGQKPKQERFGSGKNWVYLILEDQYYGCTNCVGNPPALTAMGIFKDEMCIRRKGRPEEMDPEEKRDMPRYSFGDGEERRVGIGAAIQFFGIPVAAVYRQSFWMRGWGATTPKRTTLWSNSTAVRFFSTSKKARSIGKGKGPKLAEVYHDKSGRKRYKGIPQYWVNVKTTGAYEQEHEESLVDRTVGEGTAEAFNLGLPAEGDGAMLPEEAEPGADTDLDDPDLEDGNASAGTSKFPGKAQVERESVLEAGWHSQVKHMHGELESWFTCQCVCEAVENVGTVMTNLLRVQTRMETLRDRLAATDSPEAKAKPFCTELLNLFAIGLETVCMAWTSILMDGI</sequence>
<feature type="compositionally biased region" description="Low complexity" evidence="1">
    <location>
        <begin position="267"/>
        <end position="276"/>
    </location>
</feature>
<gene>
    <name evidence="2" type="ORF">SCF082_LOCUS19750</name>
</gene>
<name>A0ABP0KYA4_9DINO</name>
<feature type="region of interest" description="Disordered" evidence="1">
    <location>
        <begin position="251"/>
        <end position="282"/>
    </location>
</feature>
<evidence type="ECO:0000256" key="1">
    <source>
        <dbReference type="SAM" id="MobiDB-lite"/>
    </source>
</evidence>
<feature type="region of interest" description="Disordered" evidence="1">
    <location>
        <begin position="162"/>
        <end position="183"/>
    </location>
</feature>
<comment type="caution">
    <text evidence="2">The sequence shown here is derived from an EMBL/GenBank/DDBJ whole genome shotgun (WGS) entry which is preliminary data.</text>
</comment>
<feature type="compositionally biased region" description="Acidic residues" evidence="1">
    <location>
        <begin position="538"/>
        <end position="555"/>
    </location>
</feature>
<evidence type="ECO:0000313" key="2">
    <source>
        <dbReference type="EMBL" id="CAK9031703.1"/>
    </source>
</evidence>